<dbReference type="AlphaFoldDB" id="A0A1Y4MVG3"/>
<dbReference type="Gene3D" id="3.40.50.2300">
    <property type="match status" value="2"/>
</dbReference>
<dbReference type="InterPro" id="IPR025997">
    <property type="entry name" value="SBP_2_dom"/>
</dbReference>
<evidence type="ECO:0000256" key="3">
    <source>
        <dbReference type="SAM" id="SignalP"/>
    </source>
</evidence>
<dbReference type="PANTHER" id="PTHR30036:SF1">
    <property type="entry name" value="D-XYLOSE-BINDING PERIPLASMIC PROTEIN"/>
    <property type="match status" value="1"/>
</dbReference>
<dbReference type="InterPro" id="IPR028082">
    <property type="entry name" value="Peripla_BP_I"/>
</dbReference>
<feature type="chain" id="PRO_5039076073" description="Periplasmic binding protein domain-containing protein" evidence="3">
    <location>
        <begin position="23"/>
        <end position="371"/>
    </location>
</feature>
<name>A0A1Y4MVG3_9FIRM</name>
<dbReference type="PROSITE" id="PS51257">
    <property type="entry name" value="PROKAR_LIPOPROTEIN"/>
    <property type="match status" value="1"/>
</dbReference>
<dbReference type="SUPFAM" id="SSF53822">
    <property type="entry name" value="Periplasmic binding protein-like I"/>
    <property type="match status" value="1"/>
</dbReference>
<dbReference type="EMBL" id="NFKP01000019">
    <property type="protein sequence ID" value="OUP68363.1"/>
    <property type="molecule type" value="Genomic_DNA"/>
</dbReference>
<dbReference type="InterPro" id="IPR050555">
    <property type="entry name" value="Bact_Solute-Bind_Prot2"/>
</dbReference>
<dbReference type="CDD" id="cd19992">
    <property type="entry name" value="PBP1_ABC_xylose_binding-like"/>
    <property type="match status" value="1"/>
</dbReference>
<keyword evidence="2 3" id="KW-0732">Signal</keyword>
<gene>
    <name evidence="5" type="ORF">B5F11_14100</name>
</gene>
<dbReference type="RefSeq" id="WP_087302220.1">
    <property type="nucleotide sequence ID" value="NZ_JADPBN010000017.1"/>
</dbReference>
<dbReference type="Pfam" id="PF13407">
    <property type="entry name" value="Peripla_BP_4"/>
    <property type="match status" value="1"/>
</dbReference>
<feature type="signal peptide" evidence="3">
    <location>
        <begin position="1"/>
        <end position="22"/>
    </location>
</feature>
<protein>
    <recommendedName>
        <fullName evidence="4">Periplasmic binding protein domain-containing protein</fullName>
    </recommendedName>
</protein>
<dbReference type="Proteomes" id="UP000196386">
    <property type="component" value="Unassembled WGS sequence"/>
</dbReference>
<evidence type="ECO:0000256" key="2">
    <source>
        <dbReference type="ARBA" id="ARBA00022729"/>
    </source>
</evidence>
<evidence type="ECO:0000313" key="6">
    <source>
        <dbReference type="Proteomes" id="UP000196386"/>
    </source>
</evidence>
<dbReference type="GO" id="GO:0030246">
    <property type="term" value="F:carbohydrate binding"/>
    <property type="evidence" value="ECO:0007669"/>
    <property type="project" value="TreeGrafter"/>
</dbReference>
<evidence type="ECO:0000313" key="5">
    <source>
        <dbReference type="EMBL" id="OUP68363.1"/>
    </source>
</evidence>
<proteinExistence type="predicted"/>
<accession>A0A1Y4MVG3</accession>
<organism evidence="5 6">
    <name type="scientific">Anaerotruncus colihominis</name>
    <dbReference type="NCBI Taxonomy" id="169435"/>
    <lineage>
        <taxon>Bacteria</taxon>
        <taxon>Bacillati</taxon>
        <taxon>Bacillota</taxon>
        <taxon>Clostridia</taxon>
        <taxon>Eubacteriales</taxon>
        <taxon>Oscillospiraceae</taxon>
        <taxon>Anaerotruncus</taxon>
    </lineage>
</organism>
<evidence type="ECO:0000259" key="4">
    <source>
        <dbReference type="Pfam" id="PF13407"/>
    </source>
</evidence>
<evidence type="ECO:0000256" key="1">
    <source>
        <dbReference type="ARBA" id="ARBA00004196"/>
    </source>
</evidence>
<comment type="subcellular location">
    <subcellularLocation>
        <location evidence="1">Cell envelope</location>
    </subcellularLocation>
</comment>
<sequence length="371" mass="39226">MFKRFLAITLAAGMLVSMGACASNDAAAAASEPAAGSTAAASPAAAPAHGPVGWNGKPVKAKEDIVIGVSWKTQQEERWVKELDVIKQVCAEQGVELIYQVAENDAQKQAGQIENLVAQGIDILIAQCNEPGAITNAMKAAHDEGVLVCYYEPVMGDTYADFTGGNDFFEIGQLITKAIGDMNITGNVAYIYGDSTGGTGVVRFQEGMLDSMKNCDVTVVGEQWTTNWDPATAMGYAENWIAEYGDSLTAILCMNDGMAGGAIQALEGAGLAGKVLVCGQDCDLLACQRIVQGTQVSTVAKAGSEYPRLFTETVIQYYLGEKTAEDFGTDVNSDGQTIPFMSYPGVLVTKDNIDETVIAAGLFTHEEVYGE</sequence>
<dbReference type="PANTHER" id="PTHR30036">
    <property type="entry name" value="D-XYLOSE-BINDING PERIPLASMIC PROTEIN"/>
    <property type="match status" value="1"/>
</dbReference>
<reference evidence="6" key="1">
    <citation type="submission" date="2017-04" db="EMBL/GenBank/DDBJ databases">
        <title>Function of individual gut microbiota members based on whole genome sequencing of pure cultures obtained from chicken caecum.</title>
        <authorList>
            <person name="Medvecky M."/>
            <person name="Cejkova D."/>
            <person name="Polansky O."/>
            <person name="Karasova D."/>
            <person name="Kubasova T."/>
            <person name="Cizek A."/>
            <person name="Rychlik I."/>
        </authorList>
    </citation>
    <scope>NUCLEOTIDE SEQUENCE [LARGE SCALE GENOMIC DNA]</scope>
    <source>
        <strain evidence="6">An175</strain>
    </source>
</reference>
<comment type="caution">
    <text evidence="5">The sequence shown here is derived from an EMBL/GenBank/DDBJ whole genome shotgun (WGS) entry which is preliminary data.</text>
</comment>
<feature type="domain" description="Periplasmic binding protein" evidence="4">
    <location>
        <begin position="67"/>
        <end position="321"/>
    </location>
</feature>
<dbReference type="GO" id="GO:0030288">
    <property type="term" value="C:outer membrane-bounded periplasmic space"/>
    <property type="evidence" value="ECO:0007669"/>
    <property type="project" value="TreeGrafter"/>
</dbReference>